<dbReference type="EMBL" id="JPKZ01000726">
    <property type="protein sequence ID" value="KHN85815.1"/>
    <property type="molecule type" value="Genomic_DNA"/>
</dbReference>
<dbReference type="InterPro" id="IPR019819">
    <property type="entry name" value="Carboxylesterase_B_CS"/>
</dbReference>
<feature type="domain" description="Carboxylesterase type B" evidence="6">
    <location>
        <begin position="17"/>
        <end position="536"/>
    </location>
</feature>
<reference evidence="8" key="2">
    <citation type="submission" date="2018-11" db="EMBL/GenBank/DDBJ databases">
        <authorList>
            <consortium name="Pathogen Informatics"/>
        </authorList>
    </citation>
    <scope>NUCLEOTIDE SEQUENCE [LARGE SCALE GENOMIC DNA]</scope>
</reference>
<evidence type="ECO:0000256" key="4">
    <source>
        <dbReference type="ARBA" id="ARBA00022801"/>
    </source>
</evidence>
<dbReference type="ESTHER" id="toxca-a0a0b2vxy3">
    <property type="family name" value="Carb_B_Nematoda"/>
</dbReference>
<dbReference type="EMBL" id="UYWY01021073">
    <property type="protein sequence ID" value="VDM43317.1"/>
    <property type="molecule type" value="Genomic_DNA"/>
</dbReference>
<proteinExistence type="inferred from homology"/>
<dbReference type="SUPFAM" id="SSF53474">
    <property type="entry name" value="alpha/beta-Hydrolases"/>
    <property type="match status" value="1"/>
</dbReference>
<dbReference type="Proteomes" id="UP000031036">
    <property type="component" value="Unassembled WGS sequence"/>
</dbReference>
<dbReference type="PANTHER" id="PTHR44590:SF3">
    <property type="entry name" value="CARBOXYLESTERASE TYPE B DOMAIN-CONTAINING PROTEIN"/>
    <property type="match status" value="1"/>
</dbReference>
<evidence type="ECO:0000313" key="9">
    <source>
        <dbReference type="Proteomes" id="UP000031036"/>
    </source>
</evidence>
<dbReference type="InterPro" id="IPR002168">
    <property type="entry name" value="Lipase_GDXG_HIS_AS"/>
</dbReference>
<evidence type="ECO:0000313" key="7">
    <source>
        <dbReference type="EMBL" id="KHN85815.1"/>
    </source>
</evidence>
<organism evidence="7 9">
    <name type="scientific">Toxocara canis</name>
    <name type="common">Canine roundworm</name>
    <dbReference type="NCBI Taxonomy" id="6265"/>
    <lineage>
        <taxon>Eukaryota</taxon>
        <taxon>Metazoa</taxon>
        <taxon>Ecdysozoa</taxon>
        <taxon>Nematoda</taxon>
        <taxon>Chromadorea</taxon>
        <taxon>Rhabditida</taxon>
        <taxon>Spirurina</taxon>
        <taxon>Ascaridomorpha</taxon>
        <taxon>Ascaridoidea</taxon>
        <taxon>Toxocaridae</taxon>
        <taxon>Toxocara</taxon>
    </lineage>
</organism>
<evidence type="ECO:0000256" key="3">
    <source>
        <dbReference type="ARBA" id="ARBA00022487"/>
    </source>
</evidence>
<dbReference type="OMA" id="ATHCMEL"/>
<evidence type="ECO:0000256" key="5">
    <source>
        <dbReference type="RuleBase" id="RU361235"/>
    </source>
</evidence>
<gene>
    <name evidence="7" type="primary">F13H6.3</name>
    <name evidence="7" type="ORF">Tcan_10319</name>
    <name evidence="8" type="ORF">TCNE_LOCUS11996</name>
</gene>
<keyword evidence="4 5" id="KW-0378">Hydrolase</keyword>
<dbReference type="STRING" id="6265.A0A0B2VXY3"/>
<dbReference type="Gene3D" id="3.40.50.1820">
    <property type="entry name" value="alpha/beta hydrolase"/>
    <property type="match status" value="1"/>
</dbReference>
<dbReference type="Pfam" id="PF00135">
    <property type="entry name" value="COesterase"/>
    <property type="match status" value="1"/>
</dbReference>
<dbReference type="PROSITE" id="PS00941">
    <property type="entry name" value="CARBOXYLESTERASE_B_2"/>
    <property type="match status" value="1"/>
</dbReference>
<dbReference type="OrthoDB" id="19653at2759"/>
<protein>
    <recommendedName>
        <fullName evidence="5">Carboxylic ester hydrolase</fullName>
        <ecNumber evidence="5">3.1.1.-</ecNumber>
    </recommendedName>
</protein>
<dbReference type="GO" id="GO:0052689">
    <property type="term" value="F:carboxylic ester hydrolase activity"/>
    <property type="evidence" value="ECO:0007669"/>
    <property type="project" value="UniProtKB-KW"/>
</dbReference>
<dbReference type="PROSITE" id="PS01173">
    <property type="entry name" value="LIPASE_GDXG_HIS"/>
    <property type="match status" value="1"/>
</dbReference>
<evidence type="ECO:0000256" key="2">
    <source>
        <dbReference type="ARBA" id="ARBA00010515"/>
    </source>
</evidence>
<accession>A0A0B2VXY3</accession>
<reference evidence="7 9" key="1">
    <citation type="submission" date="2014-11" db="EMBL/GenBank/DDBJ databases">
        <title>Genetic blueprint of the zoonotic pathogen Toxocara canis.</title>
        <authorList>
            <person name="Zhu X.-Q."/>
            <person name="Korhonen P.K."/>
            <person name="Cai H."/>
            <person name="Young N.D."/>
            <person name="Nejsum P."/>
            <person name="von Samson-Himmelstjerna G."/>
            <person name="Boag P.R."/>
            <person name="Tan P."/>
            <person name="Li Q."/>
            <person name="Min J."/>
            <person name="Yang Y."/>
            <person name="Wang X."/>
            <person name="Fang X."/>
            <person name="Hall R.S."/>
            <person name="Hofmann A."/>
            <person name="Sternberg P.W."/>
            <person name="Jex A.R."/>
            <person name="Gasser R.B."/>
        </authorList>
    </citation>
    <scope>NUCLEOTIDE SEQUENCE [LARGE SCALE GENOMIC DNA]</scope>
    <source>
        <strain evidence="7">PN_DK_2014</strain>
    </source>
</reference>
<evidence type="ECO:0000259" key="6">
    <source>
        <dbReference type="Pfam" id="PF00135"/>
    </source>
</evidence>
<keyword evidence="3" id="KW-0719">Serine esterase</keyword>
<dbReference type="PROSITE" id="PS00122">
    <property type="entry name" value="CARBOXYLESTERASE_B_1"/>
    <property type="match status" value="1"/>
</dbReference>
<dbReference type="AlphaFoldDB" id="A0A0B2VXY3"/>
<dbReference type="EC" id="3.1.1.-" evidence="5"/>
<dbReference type="InterPro" id="IPR019826">
    <property type="entry name" value="Carboxylesterase_B_AS"/>
</dbReference>
<keyword evidence="9" id="KW-1185">Reference proteome</keyword>
<dbReference type="InterPro" id="IPR002018">
    <property type="entry name" value="CarbesteraseB"/>
</dbReference>
<comment type="similarity">
    <text evidence="1 5">Belongs to the type-B carboxylesterase/lipase family.</text>
</comment>
<evidence type="ECO:0000256" key="1">
    <source>
        <dbReference type="ARBA" id="ARBA00005964"/>
    </source>
</evidence>
<sequence length="562" mass="63485">MGSLVSYFSEHRFVPSDVFKTKNGKVRGKKFDISDGDGRFVNAFLGIPYAKAPIGVRRFKEAEPPEQWNGIRECTKHAPRAPQLDMFFERLSTTVPKSEDCLYLNVFAPDWDASDDQGRAVIVWIHGGAFVIHSSAHYGDYGICRYLCAKDVVVVTLQYRLGLLGFTTTGDVNSISNLGLRDQVAALRWVKENIAFFGGDPDNITVSGQSAGGACADILALSPYSRDLFHKVIPMSGNASCNWAIRDIAHVRNTIRAHAKVLGWEEPEGEEFDKNASLMEFLRHQPVSALEISFDGKSGFKTNAKELDIVPVVDGDFIPESVDELRRKAPTKLWLIGVTEYEALLFAPLRRIRPYYDTLEQLLNEKISDSDYFDAQKLRDQAREIYVAGRTSQEGFVRSLMRLSSDLLITNAAHNCAVELMSAGHTVYLYNFKYFTPNGLGWLGWLIPFYGATHCMELPYLFGKGILANFNPTDIDLEVLEHFTLLFTNFAKYGEPNGGHLQGLKPIIPLNVWRHICIDESIGMKENFHGRRAQFWRSLKSRSKNDSRRRHCRIIRRSKPIA</sequence>
<evidence type="ECO:0000313" key="8">
    <source>
        <dbReference type="EMBL" id="VDM43317.1"/>
    </source>
</evidence>
<comment type="similarity">
    <text evidence="2">Belongs to the 'GDXG' lipolytic enzyme family.</text>
</comment>
<name>A0A0B2VXY3_TOXCA</name>
<dbReference type="InterPro" id="IPR029058">
    <property type="entry name" value="AB_hydrolase_fold"/>
</dbReference>
<dbReference type="PANTHER" id="PTHR44590">
    <property type="entry name" value="CARBOXYLIC ESTER HYDROLASE-RELATED"/>
    <property type="match status" value="1"/>
</dbReference>